<accession>A0A545UQG2</accession>
<dbReference type="GO" id="GO:0016491">
    <property type="term" value="F:oxidoreductase activity"/>
    <property type="evidence" value="ECO:0007669"/>
    <property type="project" value="UniProtKB-KW"/>
</dbReference>
<dbReference type="Proteomes" id="UP000315783">
    <property type="component" value="Unassembled WGS sequence"/>
</dbReference>
<dbReference type="STRING" id="43265.A0A545UQG2"/>
<dbReference type="PANTHER" id="PTHR47706">
    <property type="entry name" value="NMRA-LIKE FAMILY PROTEIN"/>
    <property type="match status" value="1"/>
</dbReference>
<dbReference type="InterPro" id="IPR008030">
    <property type="entry name" value="NmrA-like"/>
</dbReference>
<evidence type="ECO:0000313" key="6">
    <source>
        <dbReference type="Proteomes" id="UP000315783"/>
    </source>
</evidence>
<evidence type="ECO:0000259" key="4">
    <source>
        <dbReference type="Pfam" id="PF05368"/>
    </source>
</evidence>
<reference evidence="5 6" key="1">
    <citation type="journal article" date="2019" name="Appl. Microbiol. Biotechnol.">
        <title>Genome sequence of Isaria javanica and comparative genome analysis insights into family S53 peptidase evolution in fungal entomopathogens.</title>
        <authorList>
            <person name="Lin R."/>
            <person name="Zhang X."/>
            <person name="Xin B."/>
            <person name="Zou M."/>
            <person name="Gao Y."/>
            <person name="Qin F."/>
            <person name="Hu Q."/>
            <person name="Xie B."/>
            <person name="Cheng X."/>
        </authorList>
    </citation>
    <scope>NUCLEOTIDE SEQUENCE [LARGE SCALE GENOMIC DNA]</scope>
    <source>
        <strain evidence="5 6">IJ1G</strain>
    </source>
</reference>
<protein>
    <submittedName>
        <fullName evidence="5">NmrA-like family protein</fullName>
    </submittedName>
</protein>
<dbReference type="PANTHER" id="PTHR47706:SF4">
    <property type="entry name" value="NMRA-LIKE DOMAIN-CONTAINING PROTEIN"/>
    <property type="match status" value="1"/>
</dbReference>
<evidence type="ECO:0000256" key="2">
    <source>
        <dbReference type="ARBA" id="ARBA00022857"/>
    </source>
</evidence>
<comment type="caution">
    <text evidence="5">The sequence shown here is derived from an EMBL/GenBank/DDBJ whole genome shotgun (WGS) entry which is preliminary data.</text>
</comment>
<keyword evidence="2" id="KW-0521">NADP</keyword>
<feature type="domain" description="NmrA-like" evidence="4">
    <location>
        <begin position="4"/>
        <end position="242"/>
    </location>
</feature>
<dbReference type="InterPro" id="IPR036291">
    <property type="entry name" value="NAD(P)-bd_dom_sf"/>
</dbReference>
<dbReference type="Pfam" id="PF05368">
    <property type="entry name" value="NmrA"/>
    <property type="match status" value="1"/>
</dbReference>
<dbReference type="Gene3D" id="3.90.25.10">
    <property type="entry name" value="UDP-galactose 4-epimerase, domain 1"/>
    <property type="match status" value="1"/>
</dbReference>
<dbReference type="EMBL" id="SPUK01000018">
    <property type="protein sequence ID" value="TQV91705.1"/>
    <property type="molecule type" value="Genomic_DNA"/>
</dbReference>
<dbReference type="AlphaFoldDB" id="A0A545UQG2"/>
<gene>
    <name evidence="5" type="ORF">IF1G_09771</name>
</gene>
<dbReference type="Gene3D" id="3.40.50.720">
    <property type="entry name" value="NAD(P)-binding Rossmann-like Domain"/>
    <property type="match status" value="1"/>
</dbReference>
<keyword evidence="6" id="KW-1185">Reference proteome</keyword>
<proteinExistence type="inferred from homology"/>
<evidence type="ECO:0000256" key="3">
    <source>
        <dbReference type="ARBA" id="ARBA00023002"/>
    </source>
</evidence>
<dbReference type="InterPro" id="IPR051609">
    <property type="entry name" value="NmrA/Isoflavone_reductase-like"/>
</dbReference>
<name>A0A545UQG2_9HYPO</name>
<evidence type="ECO:0000256" key="1">
    <source>
        <dbReference type="ARBA" id="ARBA00005725"/>
    </source>
</evidence>
<dbReference type="SUPFAM" id="SSF51735">
    <property type="entry name" value="NAD(P)-binding Rossmann-fold domains"/>
    <property type="match status" value="1"/>
</dbReference>
<evidence type="ECO:0000313" key="5">
    <source>
        <dbReference type="EMBL" id="TQV91705.1"/>
    </source>
</evidence>
<keyword evidence="3" id="KW-0560">Oxidoreductase</keyword>
<organism evidence="5 6">
    <name type="scientific">Cordyceps javanica</name>
    <dbReference type="NCBI Taxonomy" id="43265"/>
    <lineage>
        <taxon>Eukaryota</taxon>
        <taxon>Fungi</taxon>
        <taxon>Dikarya</taxon>
        <taxon>Ascomycota</taxon>
        <taxon>Pezizomycotina</taxon>
        <taxon>Sordariomycetes</taxon>
        <taxon>Hypocreomycetidae</taxon>
        <taxon>Hypocreales</taxon>
        <taxon>Cordycipitaceae</taxon>
        <taxon>Cordyceps</taxon>
    </lineage>
</organism>
<sequence>MPVVAVAGGTGDFGRLIVQALIATGRHKVYILSRTAKSNVNASATVIPTLYDDVSALTELLTSHGVHVVICAFSLHAQHTSDAQVSLIRAAERSPCTTRFLPSEFNVDYDLPDAVLPYADKRFHRAARRALERETSTLEFAYVYTGMFMDYFGIPHVETHLRELPLLVDPRGRRALLPGDGTARMSMSYTADAARYVALALDLAPGSWRRSLTTAASTVSLRELVAVAERCVGARISVSYQGVERLLQRTNATLPRADTLADEFPSRFPQGQAQVRSLIADLEVSVALGAFDLDARAGIDTVNLVEHFRGMTAPPMTIEQLMEIAWSR</sequence>
<comment type="similarity">
    <text evidence="1">Belongs to the NmrA-type oxidoreductase family. Isoflavone reductase subfamily.</text>
</comment>
<dbReference type="OrthoDB" id="10000533at2759"/>